<dbReference type="Pfam" id="PF07690">
    <property type="entry name" value="MFS_1"/>
    <property type="match status" value="1"/>
</dbReference>
<reference evidence="9 10" key="1">
    <citation type="submission" date="2013-04" db="EMBL/GenBank/DDBJ databases">
        <title>Draft genome of the heavy metal tolerant bacterium Lysinibacillus sphaericus strain OT4b.31.</title>
        <authorList>
            <person name="Pena-Montenegro T.D."/>
            <person name="Dussan J."/>
        </authorList>
    </citation>
    <scope>NUCLEOTIDE SEQUENCE [LARGE SCALE GENOMIC DNA]</scope>
    <source>
        <strain evidence="9 10">OT4b.31</strain>
    </source>
</reference>
<dbReference type="AlphaFoldDB" id="R7ZBE7"/>
<feature type="transmembrane region" description="Helical" evidence="7">
    <location>
        <begin position="229"/>
        <end position="251"/>
    </location>
</feature>
<feature type="transmembrane region" description="Helical" evidence="7">
    <location>
        <begin position="327"/>
        <end position="348"/>
    </location>
</feature>
<comment type="subcellular location">
    <subcellularLocation>
        <location evidence="1">Cell membrane</location>
        <topology evidence="1">Multi-pass membrane protein</topology>
    </subcellularLocation>
</comment>
<accession>R7ZBE7</accession>
<dbReference type="PANTHER" id="PTHR43124">
    <property type="entry name" value="PURINE EFFLUX PUMP PBUE"/>
    <property type="match status" value="1"/>
</dbReference>
<feature type="transmembrane region" description="Helical" evidence="7">
    <location>
        <begin position="96"/>
        <end position="118"/>
    </location>
</feature>
<evidence type="ECO:0000256" key="2">
    <source>
        <dbReference type="ARBA" id="ARBA00022448"/>
    </source>
</evidence>
<dbReference type="InterPro" id="IPR050189">
    <property type="entry name" value="MFS_Efflux_Transporters"/>
</dbReference>
<evidence type="ECO:0000256" key="6">
    <source>
        <dbReference type="ARBA" id="ARBA00023136"/>
    </source>
</evidence>
<dbReference type="GO" id="GO:0022857">
    <property type="term" value="F:transmembrane transporter activity"/>
    <property type="evidence" value="ECO:0007669"/>
    <property type="project" value="InterPro"/>
</dbReference>
<keyword evidence="3" id="KW-1003">Cell membrane</keyword>
<feature type="transmembrane region" description="Helical" evidence="7">
    <location>
        <begin position="43"/>
        <end position="64"/>
    </location>
</feature>
<evidence type="ECO:0000256" key="1">
    <source>
        <dbReference type="ARBA" id="ARBA00004651"/>
    </source>
</evidence>
<protein>
    <submittedName>
        <fullName evidence="9">Major facilitator superfamily transporter</fullName>
    </submittedName>
</protein>
<feature type="domain" description="Major facilitator superfamily (MFS) profile" evidence="8">
    <location>
        <begin position="5"/>
        <end position="380"/>
    </location>
</feature>
<dbReference type="HOGENOM" id="CLU_001265_61_5_9"/>
<proteinExistence type="predicted"/>
<organism evidence="9 10">
    <name type="scientific">Lysinibacillus sphaericus OT4b.31</name>
    <dbReference type="NCBI Taxonomy" id="1285586"/>
    <lineage>
        <taxon>Bacteria</taxon>
        <taxon>Bacillati</taxon>
        <taxon>Bacillota</taxon>
        <taxon>Bacilli</taxon>
        <taxon>Bacillales</taxon>
        <taxon>Bacillaceae</taxon>
        <taxon>Lysinibacillus</taxon>
    </lineage>
</organism>
<evidence type="ECO:0000259" key="8">
    <source>
        <dbReference type="PROSITE" id="PS50850"/>
    </source>
</evidence>
<dbReference type="SUPFAM" id="SSF103473">
    <property type="entry name" value="MFS general substrate transporter"/>
    <property type="match status" value="1"/>
</dbReference>
<dbReference type="eggNOG" id="COG2814">
    <property type="taxonomic scope" value="Bacteria"/>
</dbReference>
<comment type="caution">
    <text evidence="9">The sequence shown here is derived from an EMBL/GenBank/DDBJ whole genome shotgun (WGS) entry which is preliminary data.</text>
</comment>
<feature type="transmembrane region" description="Helical" evidence="7">
    <location>
        <begin position="160"/>
        <end position="180"/>
    </location>
</feature>
<evidence type="ECO:0000256" key="5">
    <source>
        <dbReference type="ARBA" id="ARBA00022989"/>
    </source>
</evidence>
<dbReference type="InterPro" id="IPR036259">
    <property type="entry name" value="MFS_trans_sf"/>
</dbReference>
<dbReference type="CDD" id="cd17324">
    <property type="entry name" value="MFS_NepI_like"/>
    <property type="match status" value="1"/>
</dbReference>
<gene>
    <name evidence="9" type="ORF">H131_15318</name>
</gene>
<feature type="transmembrane region" description="Helical" evidence="7">
    <location>
        <begin position="130"/>
        <end position="154"/>
    </location>
</feature>
<dbReference type="Gene3D" id="1.20.1250.20">
    <property type="entry name" value="MFS general substrate transporter like domains"/>
    <property type="match status" value="1"/>
</dbReference>
<dbReference type="OrthoDB" id="337363at2"/>
<feature type="transmembrane region" description="Helical" evidence="7">
    <location>
        <begin position="291"/>
        <end position="315"/>
    </location>
</feature>
<feature type="transmembrane region" description="Helical" evidence="7">
    <location>
        <begin position="354"/>
        <end position="376"/>
    </location>
</feature>
<dbReference type="RefSeq" id="WP_010859997.1">
    <property type="nucleotide sequence ID" value="NZ_KB933398.1"/>
</dbReference>
<keyword evidence="4 7" id="KW-0812">Transmembrane</keyword>
<evidence type="ECO:0000256" key="4">
    <source>
        <dbReference type="ARBA" id="ARBA00022692"/>
    </source>
</evidence>
<dbReference type="InterPro" id="IPR020846">
    <property type="entry name" value="MFS_dom"/>
</dbReference>
<sequence>MNHFAIYLLTLGAFVTGTAEFVVSGILEIISSDLDISVSVAGQLITIYSLCYAIGALILVMVTSKFDRKKVLLYSMVIFLTGNIIAYISHNYTILMFSRVVLALSGGLYIVVATNYAAHLAQPGKRGSAMATVITGFTVSLAFGVPIGTFTAAYIDWRNIFLIIGVVTCLNIMLLQKFIPKLDGNKPMPIKQQLILIKDKRLLIGLFITAFWILGYTLVFAYISPILSLYAGFSIEMISMTLLILGVSAFIGSRFGGYAVDKWGSYLTITISLVIHTIVLMVLTFTIHSTIGTLITIMIWAIAAWTTTPANQFYLTSLKPQSSEIILSFNTAIMNIGMTLGAGLGGLVIEYTEIIYLIWLGGLMVFIALGIACYSFKLGKKTA</sequence>
<keyword evidence="2" id="KW-0813">Transport</keyword>
<feature type="transmembrane region" description="Helical" evidence="7">
    <location>
        <begin position="263"/>
        <end position="285"/>
    </location>
</feature>
<evidence type="ECO:0000313" key="10">
    <source>
        <dbReference type="Proteomes" id="UP000013911"/>
    </source>
</evidence>
<feature type="transmembrane region" description="Helical" evidence="7">
    <location>
        <begin position="71"/>
        <end position="90"/>
    </location>
</feature>
<dbReference type="GO" id="GO:0005886">
    <property type="term" value="C:plasma membrane"/>
    <property type="evidence" value="ECO:0007669"/>
    <property type="project" value="UniProtKB-SubCell"/>
</dbReference>
<evidence type="ECO:0000313" key="9">
    <source>
        <dbReference type="EMBL" id="EON71349.1"/>
    </source>
</evidence>
<dbReference type="PATRIC" id="fig|1285586.5.peg.3138"/>
<dbReference type="InterPro" id="IPR011701">
    <property type="entry name" value="MFS"/>
</dbReference>
<dbReference type="PROSITE" id="PS50850">
    <property type="entry name" value="MFS"/>
    <property type="match status" value="1"/>
</dbReference>
<dbReference type="EMBL" id="AQPX01000022">
    <property type="protein sequence ID" value="EON71349.1"/>
    <property type="molecule type" value="Genomic_DNA"/>
</dbReference>
<dbReference type="Proteomes" id="UP000013911">
    <property type="component" value="Unassembled WGS sequence"/>
</dbReference>
<evidence type="ECO:0000256" key="7">
    <source>
        <dbReference type="SAM" id="Phobius"/>
    </source>
</evidence>
<evidence type="ECO:0000256" key="3">
    <source>
        <dbReference type="ARBA" id="ARBA00022475"/>
    </source>
</evidence>
<name>R7ZBE7_LYSSH</name>
<dbReference type="PANTHER" id="PTHR43124:SF10">
    <property type="entry name" value="PURINE EFFLUX PUMP PBUE"/>
    <property type="match status" value="1"/>
</dbReference>
<feature type="transmembrane region" description="Helical" evidence="7">
    <location>
        <begin position="201"/>
        <end position="223"/>
    </location>
</feature>
<keyword evidence="6 7" id="KW-0472">Membrane</keyword>
<keyword evidence="5 7" id="KW-1133">Transmembrane helix</keyword>